<reference evidence="1" key="1">
    <citation type="journal article" date="2023" name="Nat. Commun.">
        <title>Diploid and tetraploid genomes of Acorus and the evolution of monocots.</title>
        <authorList>
            <person name="Ma L."/>
            <person name="Liu K.W."/>
            <person name="Li Z."/>
            <person name="Hsiao Y.Y."/>
            <person name="Qi Y."/>
            <person name="Fu T."/>
            <person name="Tang G.D."/>
            <person name="Zhang D."/>
            <person name="Sun W.H."/>
            <person name="Liu D.K."/>
            <person name="Li Y."/>
            <person name="Chen G.Z."/>
            <person name="Liu X.D."/>
            <person name="Liao X.Y."/>
            <person name="Jiang Y.T."/>
            <person name="Yu X."/>
            <person name="Hao Y."/>
            <person name="Huang J."/>
            <person name="Zhao X.W."/>
            <person name="Ke S."/>
            <person name="Chen Y.Y."/>
            <person name="Wu W.L."/>
            <person name="Hsu J.L."/>
            <person name="Lin Y.F."/>
            <person name="Huang M.D."/>
            <person name="Li C.Y."/>
            <person name="Huang L."/>
            <person name="Wang Z.W."/>
            <person name="Zhao X."/>
            <person name="Zhong W.Y."/>
            <person name="Peng D.H."/>
            <person name="Ahmad S."/>
            <person name="Lan S."/>
            <person name="Zhang J.S."/>
            <person name="Tsai W.C."/>
            <person name="Van de Peer Y."/>
            <person name="Liu Z.J."/>
        </authorList>
    </citation>
    <scope>NUCLEOTIDE SEQUENCE</scope>
    <source>
        <strain evidence="1">CP</strain>
    </source>
</reference>
<dbReference type="AlphaFoldDB" id="A0AAV9C1J9"/>
<dbReference type="Proteomes" id="UP001180020">
    <property type="component" value="Unassembled WGS sequence"/>
</dbReference>
<proteinExistence type="predicted"/>
<name>A0AAV9C1J9_ACOCL</name>
<reference evidence="1" key="2">
    <citation type="submission" date="2023-06" db="EMBL/GenBank/DDBJ databases">
        <authorList>
            <person name="Ma L."/>
            <person name="Liu K.-W."/>
            <person name="Li Z."/>
            <person name="Hsiao Y.-Y."/>
            <person name="Qi Y."/>
            <person name="Fu T."/>
            <person name="Tang G."/>
            <person name="Zhang D."/>
            <person name="Sun W.-H."/>
            <person name="Liu D.-K."/>
            <person name="Li Y."/>
            <person name="Chen G.-Z."/>
            <person name="Liu X.-D."/>
            <person name="Liao X.-Y."/>
            <person name="Jiang Y.-T."/>
            <person name="Yu X."/>
            <person name="Hao Y."/>
            <person name="Huang J."/>
            <person name="Zhao X.-W."/>
            <person name="Ke S."/>
            <person name="Chen Y.-Y."/>
            <person name="Wu W.-L."/>
            <person name="Hsu J.-L."/>
            <person name="Lin Y.-F."/>
            <person name="Huang M.-D."/>
            <person name="Li C.-Y."/>
            <person name="Huang L."/>
            <person name="Wang Z.-W."/>
            <person name="Zhao X."/>
            <person name="Zhong W.-Y."/>
            <person name="Peng D.-H."/>
            <person name="Ahmad S."/>
            <person name="Lan S."/>
            <person name="Zhang J.-S."/>
            <person name="Tsai W.-C."/>
            <person name="Van De Peer Y."/>
            <person name="Liu Z.-J."/>
        </authorList>
    </citation>
    <scope>NUCLEOTIDE SEQUENCE</scope>
    <source>
        <strain evidence="1">CP</strain>
        <tissue evidence="1">Leaves</tissue>
    </source>
</reference>
<keyword evidence="2" id="KW-1185">Reference proteome</keyword>
<accession>A0AAV9C1J9</accession>
<comment type="caution">
    <text evidence="1">The sequence shown here is derived from an EMBL/GenBank/DDBJ whole genome shotgun (WGS) entry which is preliminary data.</text>
</comment>
<dbReference type="EMBL" id="JAUJYO010000022">
    <property type="protein sequence ID" value="KAK1282516.1"/>
    <property type="molecule type" value="Genomic_DNA"/>
</dbReference>
<sequence>MVVAMQPSMSIENGARKGQLESRASLSSFAKVRPNDNDGPFCMAGEGEVLCAEKCKAIGYPQWILALKDSGLVEEIYNYMPDISRMNIHISRYKLLKSDTQEETAYLAH</sequence>
<gene>
    <name evidence="1" type="ORF">QJS10_CPB22g00834</name>
</gene>
<evidence type="ECO:0000313" key="2">
    <source>
        <dbReference type="Proteomes" id="UP001180020"/>
    </source>
</evidence>
<evidence type="ECO:0000313" key="1">
    <source>
        <dbReference type="EMBL" id="KAK1282516.1"/>
    </source>
</evidence>
<protein>
    <submittedName>
        <fullName evidence="1">Uncharacterized protein</fullName>
    </submittedName>
</protein>
<organism evidence="1 2">
    <name type="scientific">Acorus calamus</name>
    <name type="common">Sweet flag</name>
    <dbReference type="NCBI Taxonomy" id="4465"/>
    <lineage>
        <taxon>Eukaryota</taxon>
        <taxon>Viridiplantae</taxon>
        <taxon>Streptophyta</taxon>
        <taxon>Embryophyta</taxon>
        <taxon>Tracheophyta</taxon>
        <taxon>Spermatophyta</taxon>
        <taxon>Magnoliopsida</taxon>
        <taxon>Liliopsida</taxon>
        <taxon>Acoraceae</taxon>
        <taxon>Acorus</taxon>
    </lineage>
</organism>